<dbReference type="RefSeq" id="WP_290262163.1">
    <property type="nucleotide sequence ID" value="NZ_JAUFQQ010000003.1"/>
</dbReference>
<dbReference type="SUPFAM" id="SSF140931">
    <property type="entry name" value="Fic-like"/>
    <property type="match status" value="1"/>
</dbReference>
<comment type="caution">
    <text evidence="2">The sequence shown here is derived from an EMBL/GenBank/DDBJ whole genome shotgun (WGS) entry which is preliminary data.</text>
</comment>
<gene>
    <name evidence="2" type="ORF">ACFFUQ_07870</name>
</gene>
<feature type="domain" description="Fido" evidence="1">
    <location>
        <begin position="85"/>
        <end position="234"/>
    </location>
</feature>
<dbReference type="InterPro" id="IPR036597">
    <property type="entry name" value="Fido-like_dom_sf"/>
</dbReference>
<evidence type="ECO:0000313" key="3">
    <source>
        <dbReference type="Proteomes" id="UP001589589"/>
    </source>
</evidence>
<dbReference type="PANTHER" id="PTHR13504:SF38">
    <property type="entry name" value="FIDO DOMAIN-CONTAINING PROTEIN"/>
    <property type="match status" value="1"/>
</dbReference>
<dbReference type="EMBL" id="JBHMEX010000026">
    <property type="protein sequence ID" value="MFB9063938.1"/>
    <property type="molecule type" value="Genomic_DNA"/>
</dbReference>
<dbReference type="PANTHER" id="PTHR13504">
    <property type="entry name" value="FIDO DOMAIN-CONTAINING PROTEIN DDB_G0283145"/>
    <property type="match status" value="1"/>
</dbReference>
<dbReference type="InterPro" id="IPR040198">
    <property type="entry name" value="Fido_containing"/>
</dbReference>
<sequence>MENLIEKYKSLNLEDILDYEKFNMISISHHSTRIEGSTLTEIETQVLINNGLTPKGKPLIHSLMLTDHYQALTFVLKEAQNKRPISFELIKEINAKVMKSTGNLYNTILGEVDASKGMLRKGNVSAGISYFPNYDKVEKLTNNLVELLNEKIGNNLSVDDQLNLSFDAHFNLVSIHPFYDGNGRTSRLLMNYIQAYYNLPLAIVNSENKQDYINTLVETRKNEDISIFRNFMQNEYKQFLSNEIDKYEKQINQKNSTGFSFLF</sequence>
<proteinExistence type="predicted"/>
<dbReference type="PROSITE" id="PS51459">
    <property type="entry name" value="FIDO"/>
    <property type="match status" value="1"/>
</dbReference>
<dbReference type="Pfam" id="PF02661">
    <property type="entry name" value="Fic"/>
    <property type="match status" value="1"/>
</dbReference>
<evidence type="ECO:0000259" key="1">
    <source>
        <dbReference type="PROSITE" id="PS51459"/>
    </source>
</evidence>
<protein>
    <submittedName>
        <fullName evidence="2">Fic family protein</fullName>
    </submittedName>
</protein>
<reference evidence="2 3" key="1">
    <citation type="submission" date="2024-09" db="EMBL/GenBank/DDBJ databases">
        <authorList>
            <person name="Sun Q."/>
            <person name="Mori K."/>
        </authorList>
    </citation>
    <scope>NUCLEOTIDE SEQUENCE [LARGE SCALE GENOMIC DNA]</scope>
    <source>
        <strain evidence="2 3">CECT 7908</strain>
    </source>
</reference>
<dbReference type="Gene3D" id="1.10.3290.10">
    <property type="entry name" value="Fido-like domain"/>
    <property type="match status" value="1"/>
</dbReference>
<organism evidence="2 3">
    <name type="scientific">Flavobacterium branchiarum</name>
    <dbReference type="NCBI Taxonomy" id="1114870"/>
    <lineage>
        <taxon>Bacteria</taxon>
        <taxon>Pseudomonadati</taxon>
        <taxon>Bacteroidota</taxon>
        <taxon>Flavobacteriia</taxon>
        <taxon>Flavobacteriales</taxon>
        <taxon>Flavobacteriaceae</taxon>
        <taxon>Flavobacterium</taxon>
    </lineage>
</organism>
<evidence type="ECO:0000313" key="2">
    <source>
        <dbReference type="EMBL" id="MFB9063938.1"/>
    </source>
</evidence>
<accession>A0ABV5FK68</accession>
<dbReference type="InterPro" id="IPR003812">
    <property type="entry name" value="Fido"/>
</dbReference>
<name>A0ABV5FK68_9FLAO</name>
<dbReference type="Proteomes" id="UP001589589">
    <property type="component" value="Unassembled WGS sequence"/>
</dbReference>
<keyword evidence="3" id="KW-1185">Reference proteome</keyword>